<name>A0A498KRX6_MALDO</name>
<keyword evidence="3" id="KW-1185">Reference proteome</keyword>
<feature type="chain" id="PRO_5019798774" evidence="1">
    <location>
        <begin position="27"/>
        <end position="67"/>
    </location>
</feature>
<keyword evidence="1" id="KW-0732">Signal</keyword>
<dbReference type="EMBL" id="RDQH01000125">
    <property type="protein sequence ID" value="RXI09901.1"/>
    <property type="molecule type" value="Genomic_DNA"/>
</dbReference>
<gene>
    <name evidence="2" type="ORF">DVH24_030418</name>
</gene>
<protein>
    <submittedName>
        <fullName evidence="2">Uncharacterized protein</fullName>
    </submittedName>
</protein>
<accession>A0A498KRX6</accession>
<dbReference type="Proteomes" id="UP000290289">
    <property type="component" value="Unassembled WGS sequence"/>
</dbReference>
<evidence type="ECO:0000256" key="1">
    <source>
        <dbReference type="SAM" id="SignalP"/>
    </source>
</evidence>
<comment type="caution">
    <text evidence="2">The sequence shown here is derived from an EMBL/GenBank/DDBJ whole genome shotgun (WGS) entry which is preliminary data.</text>
</comment>
<dbReference type="AlphaFoldDB" id="A0A498KRX6"/>
<organism evidence="2 3">
    <name type="scientific">Malus domestica</name>
    <name type="common">Apple</name>
    <name type="synonym">Pyrus malus</name>
    <dbReference type="NCBI Taxonomy" id="3750"/>
    <lineage>
        <taxon>Eukaryota</taxon>
        <taxon>Viridiplantae</taxon>
        <taxon>Streptophyta</taxon>
        <taxon>Embryophyta</taxon>
        <taxon>Tracheophyta</taxon>
        <taxon>Spermatophyta</taxon>
        <taxon>Magnoliopsida</taxon>
        <taxon>eudicotyledons</taxon>
        <taxon>Gunneridae</taxon>
        <taxon>Pentapetalae</taxon>
        <taxon>rosids</taxon>
        <taxon>fabids</taxon>
        <taxon>Rosales</taxon>
        <taxon>Rosaceae</taxon>
        <taxon>Amygdaloideae</taxon>
        <taxon>Maleae</taxon>
        <taxon>Malus</taxon>
    </lineage>
</organism>
<evidence type="ECO:0000313" key="2">
    <source>
        <dbReference type="EMBL" id="RXI09901.1"/>
    </source>
</evidence>
<evidence type="ECO:0000313" key="3">
    <source>
        <dbReference type="Proteomes" id="UP000290289"/>
    </source>
</evidence>
<sequence>MIHKACIVYLIPFIALLLFSSKIVFANVSENPVHKKVMISRRHLQIQISVVDKISVPIAKGAPGSGN</sequence>
<reference evidence="2 3" key="1">
    <citation type="submission" date="2018-10" db="EMBL/GenBank/DDBJ databases">
        <title>A high-quality apple genome assembly.</title>
        <authorList>
            <person name="Hu J."/>
        </authorList>
    </citation>
    <scope>NUCLEOTIDE SEQUENCE [LARGE SCALE GENOMIC DNA]</scope>
    <source>
        <strain evidence="3">cv. HFTH1</strain>
        <tissue evidence="2">Young leaf</tissue>
    </source>
</reference>
<feature type="signal peptide" evidence="1">
    <location>
        <begin position="1"/>
        <end position="26"/>
    </location>
</feature>
<proteinExistence type="predicted"/>